<feature type="transmembrane region" description="Helical" evidence="1">
    <location>
        <begin position="164"/>
        <end position="186"/>
    </location>
</feature>
<dbReference type="RefSeq" id="WP_349134807.1">
    <property type="nucleotide sequence ID" value="NZ_JBBMFF010000122.1"/>
</dbReference>
<evidence type="ECO:0000313" key="2">
    <source>
        <dbReference type="EMBL" id="MEQ2510103.1"/>
    </source>
</evidence>
<accession>A0ABV1G3V9</accession>
<keyword evidence="1" id="KW-0472">Membrane</keyword>
<keyword evidence="1" id="KW-0812">Transmembrane</keyword>
<dbReference type="InterPro" id="IPR012651">
    <property type="entry name" value="Thia_Transptr_ThiT"/>
</dbReference>
<feature type="transmembrane region" description="Helical" evidence="1">
    <location>
        <begin position="60"/>
        <end position="77"/>
    </location>
</feature>
<reference evidence="2 3" key="1">
    <citation type="submission" date="2024-03" db="EMBL/GenBank/DDBJ databases">
        <title>Human intestinal bacterial collection.</title>
        <authorList>
            <person name="Pauvert C."/>
            <person name="Hitch T.C.A."/>
            <person name="Clavel T."/>
        </authorList>
    </citation>
    <scope>NUCLEOTIDE SEQUENCE [LARGE SCALE GENOMIC DNA]</scope>
    <source>
        <strain evidence="2 3">CLA-AA-H192</strain>
    </source>
</reference>
<proteinExistence type="predicted"/>
<sequence length="196" mass="21728">MSVPSRRLGLRRLVECAVLIAIGTVLSLFEFSGPWALGGGITVCSMLPLVLICHRHGTKWGICSALVYGVLQMFLGMKNVMYGQNFWQVLAIILLDYVVAFGVIGLAGIFDKCIKNRPVSIAVGSVFATLLRLACHFVSGWIIWEALWPNELGWASPLWSLAYNASYMIPEMIITTVAAVALYFPLKKYYYGEDLK</sequence>
<feature type="transmembrane region" description="Helical" evidence="1">
    <location>
        <begin position="35"/>
        <end position="53"/>
    </location>
</feature>
<name>A0ABV1G3V9_9FIRM</name>
<dbReference type="Proteomes" id="UP001491552">
    <property type="component" value="Unassembled WGS sequence"/>
</dbReference>
<evidence type="ECO:0000313" key="3">
    <source>
        <dbReference type="Proteomes" id="UP001491552"/>
    </source>
</evidence>
<protein>
    <submittedName>
        <fullName evidence="2">Energy-coupled thiamine transporter ThiT</fullName>
    </submittedName>
</protein>
<feature type="transmembrane region" description="Helical" evidence="1">
    <location>
        <begin position="89"/>
        <end position="110"/>
    </location>
</feature>
<evidence type="ECO:0000256" key="1">
    <source>
        <dbReference type="SAM" id="Phobius"/>
    </source>
</evidence>
<feature type="transmembrane region" description="Helical" evidence="1">
    <location>
        <begin position="122"/>
        <end position="144"/>
    </location>
</feature>
<dbReference type="Gene3D" id="1.10.1760.20">
    <property type="match status" value="1"/>
</dbReference>
<dbReference type="Pfam" id="PF09515">
    <property type="entry name" value="Thia_YuaJ"/>
    <property type="match status" value="1"/>
</dbReference>
<gene>
    <name evidence="2" type="ORF">WMO66_02385</name>
</gene>
<keyword evidence="1" id="KW-1133">Transmembrane helix</keyword>
<comment type="caution">
    <text evidence="2">The sequence shown here is derived from an EMBL/GenBank/DDBJ whole genome shotgun (WGS) entry which is preliminary data.</text>
</comment>
<organism evidence="2 3">
    <name type="scientific">Faecousia intestinalis</name>
    <dbReference type="NCBI Taxonomy" id="3133167"/>
    <lineage>
        <taxon>Bacteria</taxon>
        <taxon>Bacillati</taxon>
        <taxon>Bacillota</taxon>
        <taxon>Clostridia</taxon>
        <taxon>Eubacteriales</taxon>
        <taxon>Oscillospiraceae</taxon>
        <taxon>Faecousia</taxon>
    </lineage>
</organism>
<keyword evidence="3" id="KW-1185">Reference proteome</keyword>
<dbReference type="EMBL" id="JBBMFF010000122">
    <property type="protein sequence ID" value="MEQ2510103.1"/>
    <property type="molecule type" value="Genomic_DNA"/>
</dbReference>
<feature type="transmembrane region" description="Helical" evidence="1">
    <location>
        <begin position="12"/>
        <end position="29"/>
    </location>
</feature>